<name>A0A1X7NTA8_9HYPH</name>
<keyword evidence="2" id="KW-1185">Reference proteome</keyword>
<evidence type="ECO:0000313" key="1">
    <source>
        <dbReference type="EMBL" id="SMH40471.1"/>
    </source>
</evidence>
<protein>
    <submittedName>
        <fullName evidence="1">Uncharacterized protein</fullName>
    </submittedName>
</protein>
<dbReference type="AlphaFoldDB" id="A0A1X7NTA8"/>
<gene>
    <name evidence="1" type="ORF">SAMN02982922_2329</name>
</gene>
<proteinExistence type="predicted"/>
<organism evidence="1 2">
    <name type="scientific">Mesorhizobium australicum</name>
    <dbReference type="NCBI Taxonomy" id="536018"/>
    <lineage>
        <taxon>Bacteria</taxon>
        <taxon>Pseudomonadati</taxon>
        <taxon>Pseudomonadota</taxon>
        <taxon>Alphaproteobacteria</taxon>
        <taxon>Hyphomicrobiales</taxon>
        <taxon>Phyllobacteriaceae</taxon>
        <taxon>Mesorhizobium</taxon>
    </lineage>
</organism>
<dbReference type="EMBL" id="FXBL01000004">
    <property type="protein sequence ID" value="SMH40471.1"/>
    <property type="molecule type" value="Genomic_DNA"/>
</dbReference>
<sequence length="84" mass="9830">MILYVYDAVSHLPVFMLREDKVFDLETNIAVFDIRKDEWFIHNKLAFPTCLQKGTQVYVQPNLERPAYYVREPSAENPLPNASI</sequence>
<evidence type="ECO:0000313" key="2">
    <source>
        <dbReference type="Proteomes" id="UP000193083"/>
    </source>
</evidence>
<accession>A0A1X7NTA8</accession>
<dbReference type="Proteomes" id="UP000193083">
    <property type="component" value="Unassembled WGS sequence"/>
</dbReference>
<reference evidence="2" key="1">
    <citation type="submission" date="2017-04" db="EMBL/GenBank/DDBJ databases">
        <authorList>
            <person name="Varghese N."/>
            <person name="Submissions S."/>
        </authorList>
    </citation>
    <scope>NUCLEOTIDE SEQUENCE [LARGE SCALE GENOMIC DNA]</scope>
    <source>
        <strain evidence="2">B5P</strain>
    </source>
</reference>